<feature type="domain" description="MGS-like" evidence="16">
    <location>
        <begin position="1"/>
        <end position="149"/>
    </location>
</feature>
<evidence type="ECO:0000313" key="18">
    <source>
        <dbReference type="Proteomes" id="UP000593567"/>
    </source>
</evidence>
<dbReference type="PANTHER" id="PTHR11692">
    <property type="entry name" value="BIFUNCTIONAL PURINE BIOSYNTHESIS PROTEIN PURH"/>
    <property type="match status" value="1"/>
</dbReference>
<evidence type="ECO:0000256" key="1">
    <source>
        <dbReference type="ARBA" id="ARBA00000945"/>
    </source>
</evidence>
<accession>A0A7J7IUW1</accession>
<evidence type="ECO:0000256" key="14">
    <source>
        <dbReference type="ARBA" id="ARBA00047515"/>
    </source>
</evidence>
<dbReference type="FunFam" id="3.40.140.20:FF:000003">
    <property type="entry name" value="Bifunctional purine biosynthesis protein"/>
    <property type="match status" value="1"/>
</dbReference>
<dbReference type="UniPathway" id="UPA00074">
    <property type="reaction ID" value="UER00133"/>
</dbReference>
<evidence type="ECO:0000256" key="10">
    <source>
        <dbReference type="ARBA" id="ARBA00022801"/>
    </source>
</evidence>
<dbReference type="GO" id="GO:0006189">
    <property type="term" value="P:'de novo' IMP biosynthetic process"/>
    <property type="evidence" value="ECO:0007669"/>
    <property type="project" value="UniProtKB-UniPathway"/>
</dbReference>
<evidence type="ECO:0000259" key="16">
    <source>
        <dbReference type="PROSITE" id="PS51855"/>
    </source>
</evidence>
<dbReference type="Pfam" id="PF01808">
    <property type="entry name" value="AICARFT_IMPCHas"/>
    <property type="match status" value="1"/>
</dbReference>
<comment type="catalytic activity">
    <reaction evidence="14">
        <text>(6R)-10-formyltetrahydrofolate + 5-amino-1-(5-phospho-beta-D-ribosyl)imidazole-4-carboxamide = 5-formamido-1-(5-phospho-D-ribosyl)imidazole-4-carboxamide + (6S)-5,6,7,8-tetrahydrofolate</text>
        <dbReference type="Rhea" id="RHEA:22192"/>
        <dbReference type="ChEBI" id="CHEBI:57453"/>
        <dbReference type="ChEBI" id="CHEBI:58467"/>
        <dbReference type="ChEBI" id="CHEBI:58475"/>
        <dbReference type="ChEBI" id="CHEBI:195366"/>
        <dbReference type="EC" id="2.1.2.3"/>
    </reaction>
    <physiologicalReaction direction="left-to-right" evidence="14">
        <dbReference type="Rhea" id="RHEA:22193"/>
    </physiologicalReaction>
</comment>
<dbReference type="EC" id="2.1.2.3" evidence="5"/>
<evidence type="ECO:0000256" key="12">
    <source>
        <dbReference type="ARBA" id="ARBA00032307"/>
    </source>
</evidence>
<evidence type="ECO:0000256" key="5">
    <source>
        <dbReference type="ARBA" id="ARBA00012253"/>
    </source>
</evidence>
<keyword evidence="11" id="KW-0511">Multifunctional enzyme</keyword>
<evidence type="ECO:0000256" key="2">
    <source>
        <dbReference type="ARBA" id="ARBA00004844"/>
    </source>
</evidence>
<dbReference type="SMART" id="SM00798">
    <property type="entry name" value="AICARFT_IMPCHas"/>
    <property type="match status" value="1"/>
</dbReference>
<dbReference type="SUPFAM" id="SSF53927">
    <property type="entry name" value="Cytidine deaminase-like"/>
    <property type="match status" value="1"/>
</dbReference>
<evidence type="ECO:0000256" key="15">
    <source>
        <dbReference type="ARBA" id="ARBA00048341"/>
    </source>
</evidence>
<dbReference type="EMBL" id="VXIV02003366">
    <property type="protein sequence ID" value="KAF6017709.1"/>
    <property type="molecule type" value="Genomic_DNA"/>
</dbReference>
<comment type="pathway">
    <text evidence="2">Purine metabolism; IMP biosynthesis via de novo pathway; IMP from 5-formamido-1-(5-phospho-D-ribosyl)imidazole-4-carboxamide: step 1/1.</text>
</comment>
<dbReference type="OrthoDB" id="6017153at2759"/>
<proteinExistence type="inferred from homology"/>
<dbReference type="AlphaFoldDB" id="A0A7J7IUW1"/>
<dbReference type="PANTHER" id="PTHR11692:SF0">
    <property type="entry name" value="BIFUNCTIONAL PURINE BIOSYNTHESIS PROTEIN ATIC"/>
    <property type="match status" value="1"/>
</dbReference>
<dbReference type="InterPro" id="IPR016193">
    <property type="entry name" value="Cytidine_deaminase-like"/>
</dbReference>
<gene>
    <name evidence="17" type="ORF">EB796_023991</name>
</gene>
<keyword evidence="18" id="KW-1185">Reference proteome</keyword>
<dbReference type="PROSITE" id="PS51855">
    <property type="entry name" value="MGS"/>
    <property type="match status" value="1"/>
</dbReference>
<dbReference type="SMART" id="SM00851">
    <property type="entry name" value="MGS"/>
    <property type="match status" value="1"/>
</dbReference>
<dbReference type="FunFam" id="3.40.50.1380:FF:000001">
    <property type="entry name" value="Bifunctional purine biosynthesis protein PurH"/>
    <property type="match status" value="1"/>
</dbReference>
<evidence type="ECO:0000256" key="9">
    <source>
        <dbReference type="ARBA" id="ARBA00022755"/>
    </source>
</evidence>
<dbReference type="EC" id="3.5.4.10" evidence="6"/>
<sequence length="386" mass="41681">MDQSEQPQLALLSVSDKKDLVEFARQLHAAGLVLIASGGTAKALENAGLPVKEVAGVTGAPEMLGGRVKTLHPAIHGGILARETADDVQDMRQYNFSYIRVVVCNLYPFAKTVSSDGVTNEEAVENVDIGGHTLLRAAAKNHTRVTVLCDPSDYQRVGQEILDSKVKDTSMETRKGLALKAFEHVAEYDDAIAQYFRSQYALNKSVLHLRYGMNPHQKPAHLSISGRDLPLTVLCGSPGYINLLDALNAWQLVKELKAALQLPAAASFKHVSPAGAAVGTPMSEEELKVCMVSDMAEELSPLATAYARARGADRMSSFGDFIALSDVCDVATARVISKEVSDGVIAPGYEEEALAILARRKVASIVCCLWTQTMCPIAWKQEKCLV</sequence>
<dbReference type="InterPro" id="IPR011607">
    <property type="entry name" value="MGS-like_dom"/>
</dbReference>
<evidence type="ECO:0000256" key="4">
    <source>
        <dbReference type="ARBA" id="ARBA00007667"/>
    </source>
</evidence>
<dbReference type="GO" id="GO:0004643">
    <property type="term" value="F:phosphoribosylaminoimidazolecarboxamide formyltransferase activity"/>
    <property type="evidence" value="ECO:0007669"/>
    <property type="project" value="UniProtKB-EC"/>
</dbReference>
<comment type="pathway">
    <text evidence="3">Purine metabolism; IMP biosynthesis via de novo pathway; 5-formamido-1-(5-phospho-D-ribosyl)imidazole-4-carboxamide from 5-amino-1-(5-phospho-D-ribosyl)imidazole-4-carboxamide (10-formyl THF route): step 1/1.</text>
</comment>
<comment type="subunit">
    <text evidence="13">Homodimer. Associates with internalized INSR complexes on Golgi/endosomal membranes. Interacts with INSR; ATIC together with PRKAA2/AMPK2 and HACD3/PTPLAD1 is proposed to be part of a signaling network regulating INSR autophosphorylation and endocytosis.</text>
</comment>
<comment type="caution">
    <text evidence="17">The sequence shown here is derived from an EMBL/GenBank/DDBJ whole genome shotgun (WGS) entry which is preliminary data.</text>
</comment>
<dbReference type="InterPro" id="IPR024051">
    <property type="entry name" value="AICAR_Tfase_dup_dom_sf"/>
</dbReference>
<protein>
    <recommendedName>
        <fullName evidence="7">Bifunctional purine biosynthesis protein ATIC</fullName>
        <ecNumber evidence="5">2.1.2.3</ecNumber>
        <ecNumber evidence="6">3.5.4.10</ecNumber>
    </recommendedName>
    <alternativeName>
        <fullName evidence="12">AICAR transformylase/inosine monophosphate cyclohydrolase</fullName>
    </alternativeName>
</protein>
<keyword evidence="8" id="KW-0808">Transferase</keyword>
<evidence type="ECO:0000256" key="13">
    <source>
        <dbReference type="ARBA" id="ARBA00046691"/>
    </source>
</evidence>
<evidence type="ECO:0000256" key="6">
    <source>
        <dbReference type="ARBA" id="ARBA00012712"/>
    </source>
</evidence>
<dbReference type="Gene3D" id="3.40.140.20">
    <property type="match status" value="1"/>
</dbReference>
<dbReference type="Gene3D" id="3.40.50.1380">
    <property type="entry name" value="Methylglyoxal synthase-like domain"/>
    <property type="match status" value="1"/>
</dbReference>
<comment type="catalytic activity">
    <reaction evidence="1">
        <text>10-formyldihydrofolate + 5-amino-1-(5-phospho-beta-D-ribosyl)imidazole-4-carboxamide = 5-formamido-1-(5-phospho-D-ribosyl)imidazole-4-carboxamide + 7,8-dihydrofolate</text>
        <dbReference type="Rhea" id="RHEA:59144"/>
        <dbReference type="ChEBI" id="CHEBI:57451"/>
        <dbReference type="ChEBI" id="CHEBI:57452"/>
        <dbReference type="ChEBI" id="CHEBI:58467"/>
        <dbReference type="ChEBI" id="CHEBI:58475"/>
    </reaction>
    <physiologicalReaction direction="left-to-right" evidence="1">
        <dbReference type="Rhea" id="RHEA:59145"/>
    </physiologicalReaction>
</comment>
<dbReference type="CDD" id="cd01421">
    <property type="entry name" value="IMPCH"/>
    <property type="match status" value="1"/>
</dbReference>
<evidence type="ECO:0000313" key="17">
    <source>
        <dbReference type="EMBL" id="KAF6017709.1"/>
    </source>
</evidence>
<comment type="similarity">
    <text evidence="4">Belongs to the PurH family.</text>
</comment>
<evidence type="ECO:0000256" key="11">
    <source>
        <dbReference type="ARBA" id="ARBA00023268"/>
    </source>
</evidence>
<dbReference type="InterPro" id="IPR002695">
    <property type="entry name" value="PurH-like"/>
</dbReference>
<dbReference type="GO" id="GO:0003937">
    <property type="term" value="F:IMP cyclohydrolase activity"/>
    <property type="evidence" value="ECO:0007669"/>
    <property type="project" value="UniProtKB-EC"/>
</dbReference>
<name>A0A7J7IUW1_BUGNE</name>
<dbReference type="InterPro" id="IPR036914">
    <property type="entry name" value="MGS-like_dom_sf"/>
</dbReference>
<organism evidence="17 18">
    <name type="scientific">Bugula neritina</name>
    <name type="common">Brown bryozoan</name>
    <name type="synonym">Sertularia neritina</name>
    <dbReference type="NCBI Taxonomy" id="10212"/>
    <lineage>
        <taxon>Eukaryota</taxon>
        <taxon>Metazoa</taxon>
        <taxon>Spiralia</taxon>
        <taxon>Lophotrochozoa</taxon>
        <taxon>Bryozoa</taxon>
        <taxon>Gymnolaemata</taxon>
        <taxon>Cheilostomatida</taxon>
        <taxon>Flustrina</taxon>
        <taxon>Buguloidea</taxon>
        <taxon>Bugulidae</taxon>
        <taxon>Bugula</taxon>
    </lineage>
</organism>
<dbReference type="Proteomes" id="UP000593567">
    <property type="component" value="Unassembled WGS sequence"/>
</dbReference>
<dbReference type="Pfam" id="PF02142">
    <property type="entry name" value="MGS"/>
    <property type="match status" value="1"/>
</dbReference>
<dbReference type="SUPFAM" id="SSF52335">
    <property type="entry name" value="Methylglyoxal synthase-like"/>
    <property type="match status" value="1"/>
</dbReference>
<keyword evidence="9" id="KW-0658">Purine biosynthesis</keyword>
<comment type="catalytic activity">
    <reaction evidence="15">
        <text>IMP + H2O = 5-formamido-1-(5-phospho-D-ribosyl)imidazole-4-carboxamide</text>
        <dbReference type="Rhea" id="RHEA:18445"/>
        <dbReference type="ChEBI" id="CHEBI:15377"/>
        <dbReference type="ChEBI" id="CHEBI:58053"/>
        <dbReference type="ChEBI" id="CHEBI:58467"/>
        <dbReference type="EC" id="3.5.4.10"/>
    </reaction>
    <physiologicalReaction direction="right-to-left" evidence="15">
        <dbReference type="Rhea" id="RHEA:18447"/>
    </physiologicalReaction>
</comment>
<evidence type="ECO:0000256" key="3">
    <source>
        <dbReference type="ARBA" id="ARBA00004954"/>
    </source>
</evidence>
<evidence type="ECO:0000256" key="8">
    <source>
        <dbReference type="ARBA" id="ARBA00022679"/>
    </source>
</evidence>
<dbReference type="GO" id="GO:0005829">
    <property type="term" value="C:cytosol"/>
    <property type="evidence" value="ECO:0007669"/>
    <property type="project" value="TreeGrafter"/>
</dbReference>
<keyword evidence="10" id="KW-0378">Hydrolase</keyword>
<evidence type="ECO:0000256" key="7">
    <source>
        <dbReference type="ARBA" id="ARBA00017905"/>
    </source>
</evidence>
<reference evidence="17" key="1">
    <citation type="submission" date="2020-06" db="EMBL/GenBank/DDBJ databases">
        <title>Draft genome of Bugula neritina, a colonial animal packing powerful symbionts and potential medicines.</title>
        <authorList>
            <person name="Rayko M."/>
        </authorList>
    </citation>
    <scope>NUCLEOTIDE SEQUENCE [LARGE SCALE GENOMIC DNA]</scope>
    <source>
        <strain evidence="17">Kwan_BN1</strain>
    </source>
</reference>